<proteinExistence type="predicted"/>
<evidence type="ECO:0000259" key="5">
    <source>
        <dbReference type="PROSITE" id="PS51842"/>
    </source>
</evidence>
<keyword evidence="1" id="KW-0403">Intermediate filament</keyword>
<keyword evidence="2 3" id="KW-0175">Coiled coil</keyword>
<dbReference type="Gene3D" id="1.20.5.500">
    <property type="entry name" value="Single helix bin"/>
    <property type="match status" value="1"/>
</dbReference>
<evidence type="ECO:0000256" key="3">
    <source>
        <dbReference type="SAM" id="Coils"/>
    </source>
</evidence>
<evidence type="ECO:0000256" key="2">
    <source>
        <dbReference type="ARBA" id="ARBA00023054"/>
    </source>
</evidence>
<feature type="coiled-coil region" evidence="3">
    <location>
        <begin position="52"/>
        <end position="93"/>
    </location>
</feature>
<dbReference type="GO" id="GO:0005882">
    <property type="term" value="C:intermediate filament"/>
    <property type="evidence" value="ECO:0007669"/>
    <property type="project" value="UniProtKB-KW"/>
</dbReference>
<reference evidence="6" key="3">
    <citation type="submission" date="2025-09" db="UniProtKB">
        <authorList>
            <consortium name="Ensembl"/>
        </authorList>
    </citation>
    <scope>IDENTIFICATION</scope>
</reference>
<gene>
    <name evidence="6" type="primary">LOC114764803</name>
</gene>
<dbReference type="FunFam" id="1.20.5.500:FF:000001">
    <property type="entry name" value="Type II keratin 23"/>
    <property type="match status" value="1"/>
</dbReference>
<dbReference type="InterPro" id="IPR002957">
    <property type="entry name" value="Keratin_I"/>
</dbReference>
<sequence length="371" mass="42491">MQRGSASSMFGGAGGRDSRASVSSLQGLRSAMQRDRVPATSASPASDDKTTMKGLNERLKNYLGTVAQLEKSNQDLEEKIKDLLKKRELLGEHNWKEIEKPLAQLRQQVRDKTMENARLLLLIDTCKLTNEDLKNKMEIEQTLRQNVEHDLNDLRKVTDDTSLAKLHLEGQIESVKEELAFLRKDHREDVATLRKRVKESDVIVEMDSAESDLKNSVNKIRVQYEKVAQKNLEDTEAWYNDKFDNIKVEVAKNTETLQSGRLELSELRRTKQLLEIDVETMNKTIQSLEKSLKDLGGRYGQELARLAQLVHRLESELANVRDQVEHQADEYQALLNIKMKLEAEIESYRTLLQTTYNQYLQGQSPHGDTQG</sequence>
<dbReference type="SMART" id="SM01391">
    <property type="entry name" value="Filament"/>
    <property type="match status" value="1"/>
</dbReference>
<feature type="region of interest" description="Disordered" evidence="4">
    <location>
        <begin position="1"/>
        <end position="51"/>
    </location>
</feature>
<dbReference type="Proteomes" id="UP000694580">
    <property type="component" value="Chromosome 15"/>
</dbReference>
<dbReference type="PANTHER" id="PTHR23239">
    <property type="entry name" value="INTERMEDIATE FILAMENT"/>
    <property type="match status" value="1"/>
</dbReference>
<evidence type="ECO:0000256" key="4">
    <source>
        <dbReference type="SAM" id="MobiDB-lite"/>
    </source>
</evidence>
<dbReference type="GeneTree" id="ENSGT00940000163961"/>
<accession>A0AAY4BAH0</accession>
<feature type="domain" description="IF rod" evidence="5">
    <location>
        <begin position="48"/>
        <end position="359"/>
    </location>
</feature>
<reference evidence="6" key="2">
    <citation type="submission" date="2025-08" db="UniProtKB">
        <authorList>
            <consortium name="Ensembl"/>
        </authorList>
    </citation>
    <scope>IDENTIFICATION</scope>
</reference>
<dbReference type="GO" id="GO:0005198">
    <property type="term" value="F:structural molecule activity"/>
    <property type="evidence" value="ECO:0007669"/>
    <property type="project" value="InterPro"/>
</dbReference>
<keyword evidence="7" id="KW-1185">Reference proteome</keyword>
<dbReference type="Gene3D" id="1.20.5.170">
    <property type="match status" value="1"/>
</dbReference>
<organism evidence="6 7">
    <name type="scientific">Denticeps clupeoides</name>
    <name type="common">denticle herring</name>
    <dbReference type="NCBI Taxonomy" id="299321"/>
    <lineage>
        <taxon>Eukaryota</taxon>
        <taxon>Metazoa</taxon>
        <taxon>Chordata</taxon>
        <taxon>Craniata</taxon>
        <taxon>Vertebrata</taxon>
        <taxon>Euteleostomi</taxon>
        <taxon>Actinopterygii</taxon>
        <taxon>Neopterygii</taxon>
        <taxon>Teleostei</taxon>
        <taxon>Clupei</taxon>
        <taxon>Clupeiformes</taxon>
        <taxon>Denticipitoidei</taxon>
        <taxon>Denticipitidae</taxon>
        <taxon>Denticeps</taxon>
    </lineage>
</organism>
<evidence type="ECO:0000313" key="6">
    <source>
        <dbReference type="Ensembl" id="ENSDCDP00010017835.1"/>
    </source>
</evidence>
<dbReference type="Gene3D" id="1.20.5.1160">
    <property type="entry name" value="Vasodilator-stimulated phosphoprotein"/>
    <property type="match status" value="1"/>
</dbReference>
<feature type="coiled-coil region" evidence="3">
    <location>
        <begin position="130"/>
        <end position="185"/>
    </location>
</feature>
<dbReference type="Pfam" id="PF00038">
    <property type="entry name" value="Filament"/>
    <property type="match status" value="1"/>
</dbReference>
<dbReference type="SUPFAM" id="SSF64593">
    <property type="entry name" value="Intermediate filament protein, coiled coil region"/>
    <property type="match status" value="2"/>
</dbReference>
<protein>
    <recommendedName>
        <fullName evidence="5">IF rod domain-containing protein</fullName>
    </recommendedName>
</protein>
<name>A0AAY4BAH0_9TELE</name>
<dbReference type="PRINTS" id="PR01248">
    <property type="entry name" value="TYPE1KERATIN"/>
</dbReference>
<dbReference type="Ensembl" id="ENSDCDT00010018898.1">
    <property type="protein sequence ID" value="ENSDCDP00010017835.1"/>
    <property type="gene ID" value="ENSDCDG00010008137.1"/>
</dbReference>
<evidence type="ECO:0000256" key="1">
    <source>
        <dbReference type="ARBA" id="ARBA00022754"/>
    </source>
</evidence>
<feature type="compositionally biased region" description="Low complexity" evidence="4">
    <location>
        <begin position="1"/>
        <end position="10"/>
    </location>
</feature>
<feature type="coiled-coil region" evidence="3">
    <location>
        <begin position="264"/>
        <end position="358"/>
    </location>
</feature>
<dbReference type="AlphaFoldDB" id="A0AAY4BAH0"/>
<reference evidence="6 7" key="1">
    <citation type="submission" date="2020-06" db="EMBL/GenBank/DDBJ databases">
        <authorList>
            <consortium name="Wellcome Sanger Institute Data Sharing"/>
        </authorList>
    </citation>
    <scope>NUCLEOTIDE SEQUENCE [LARGE SCALE GENOMIC DNA]</scope>
</reference>
<dbReference type="PROSITE" id="PS51842">
    <property type="entry name" value="IF_ROD_2"/>
    <property type="match status" value="1"/>
</dbReference>
<dbReference type="PANTHER" id="PTHR23239:SF358">
    <property type="entry name" value="KERATIN, TYPE I CYTOSKELETAL 18"/>
    <property type="match status" value="1"/>
</dbReference>
<dbReference type="InterPro" id="IPR039008">
    <property type="entry name" value="IF_rod_dom"/>
</dbReference>
<evidence type="ECO:0000313" key="7">
    <source>
        <dbReference type="Proteomes" id="UP000694580"/>
    </source>
</evidence>